<dbReference type="AlphaFoldDB" id="A0A8H6A4C3"/>
<feature type="repeat" description="ANK" evidence="6">
    <location>
        <begin position="409"/>
        <end position="441"/>
    </location>
</feature>
<proteinExistence type="predicted"/>
<dbReference type="PRINTS" id="PR01415">
    <property type="entry name" value="ANKYRIN"/>
</dbReference>
<feature type="repeat" description="ANK" evidence="6">
    <location>
        <begin position="578"/>
        <end position="610"/>
    </location>
</feature>
<feature type="repeat" description="ANK" evidence="6">
    <location>
        <begin position="442"/>
        <end position="474"/>
    </location>
</feature>
<evidence type="ECO:0000313" key="8">
    <source>
        <dbReference type="EMBL" id="KAF5859138.1"/>
    </source>
</evidence>
<accession>A0A8H6A4C3</accession>
<evidence type="ECO:0000313" key="9">
    <source>
        <dbReference type="Proteomes" id="UP000541154"/>
    </source>
</evidence>
<evidence type="ECO:0000256" key="4">
    <source>
        <dbReference type="ARBA" id="ARBA00022833"/>
    </source>
</evidence>
<keyword evidence="4" id="KW-0862">Zinc</keyword>
<gene>
    <name evidence="8" type="ORF">ETB97_003279</name>
</gene>
<evidence type="ECO:0000256" key="3">
    <source>
        <dbReference type="ARBA" id="ARBA00022771"/>
    </source>
</evidence>
<dbReference type="GO" id="GO:0008270">
    <property type="term" value="F:zinc ion binding"/>
    <property type="evidence" value="ECO:0007669"/>
    <property type="project" value="UniProtKB-KW"/>
</dbReference>
<dbReference type="PROSITE" id="PS50088">
    <property type="entry name" value="ANK_REPEAT"/>
    <property type="match status" value="11"/>
</dbReference>
<dbReference type="SMART" id="SM00248">
    <property type="entry name" value="ANK"/>
    <property type="match status" value="15"/>
</dbReference>
<dbReference type="InterPro" id="IPR043145">
    <property type="entry name" value="Znf_ZZ_sf"/>
</dbReference>
<dbReference type="Gene3D" id="3.30.60.90">
    <property type="match status" value="1"/>
</dbReference>
<feature type="repeat" description="ANK" evidence="6">
    <location>
        <begin position="277"/>
        <end position="309"/>
    </location>
</feature>
<feature type="domain" description="ZZ-type" evidence="7">
    <location>
        <begin position="703"/>
        <end position="739"/>
    </location>
</feature>
<evidence type="ECO:0000256" key="6">
    <source>
        <dbReference type="PROSITE-ProRule" id="PRU00023"/>
    </source>
</evidence>
<dbReference type="Gene3D" id="1.25.40.20">
    <property type="entry name" value="Ankyrin repeat-containing domain"/>
    <property type="match status" value="6"/>
</dbReference>
<dbReference type="Pfam" id="PF12796">
    <property type="entry name" value="Ank_2"/>
    <property type="match status" value="4"/>
</dbReference>
<feature type="repeat" description="ANK" evidence="6">
    <location>
        <begin position="343"/>
        <end position="375"/>
    </location>
</feature>
<dbReference type="Pfam" id="PF00023">
    <property type="entry name" value="Ank"/>
    <property type="match status" value="1"/>
</dbReference>
<dbReference type="PROSITE" id="PS50297">
    <property type="entry name" value="ANK_REP_REGION"/>
    <property type="match status" value="10"/>
</dbReference>
<dbReference type="Proteomes" id="UP000541154">
    <property type="component" value="Unassembled WGS sequence"/>
</dbReference>
<dbReference type="PANTHER" id="PTHR24161:SF119">
    <property type="entry name" value="ANKYRIN REPEAT DOMAIN 44"/>
    <property type="match status" value="1"/>
</dbReference>
<evidence type="ECO:0000259" key="7">
    <source>
        <dbReference type="Pfam" id="PF00569"/>
    </source>
</evidence>
<feature type="repeat" description="ANK" evidence="6">
    <location>
        <begin position="376"/>
        <end position="408"/>
    </location>
</feature>
<comment type="caution">
    <text evidence="8">The sequence shown here is derived from an EMBL/GenBank/DDBJ whole genome shotgun (WGS) entry which is preliminary data.</text>
</comment>
<feature type="repeat" description="ANK" evidence="6">
    <location>
        <begin position="475"/>
        <end position="507"/>
    </location>
</feature>
<reference evidence="8 9" key="1">
    <citation type="submission" date="2019-04" db="EMBL/GenBank/DDBJ databases">
        <title>Aspergillus burnettii sp. nov., novel species from soil in southeast Queensland.</title>
        <authorList>
            <person name="Gilchrist C.L.M."/>
            <person name="Pitt J.I."/>
            <person name="Lange L."/>
            <person name="Lacey H.J."/>
            <person name="Vuong D."/>
            <person name="Midgley D.J."/>
            <person name="Greenfield P."/>
            <person name="Bradbury M."/>
            <person name="Lacey E."/>
            <person name="Busk P.K."/>
            <person name="Pilgaard B."/>
            <person name="Chooi Y.H."/>
            <person name="Piggott A.M."/>
        </authorList>
    </citation>
    <scope>NUCLEOTIDE SEQUENCE [LARGE SCALE GENOMIC DNA]</scope>
    <source>
        <strain evidence="8 9">FRR 5400</strain>
    </source>
</reference>
<keyword evidence="1" id="KW-0479">Metal-binding</keyword>
<protein>
    <recommendedName>
        <fullName evidence="7">ZZ-type domain-containing protein</fullName>
    </recommendedName>
</protein>
<dbReference type="InterPro" id="IPR002110">
    <property type="entry name" value="Ankyrin_rpt"/>
</dbReference>
<keyword evidence="5 6" id="KW-0040">ANK repeat</keyword>
<sequence length="789" mass="84362">MKTWPTSSYSQQISANEPHDQIPISFKVSANGPAPSAVPQAHTSTMKPQKSLSFMIAPAEIVLGVAEQLNLADINSLMQTAHRFKDILSHLFYDRAAGYIRQDGKTPLIWAVENGRLPSIRKLLEKDPDPMRLIDGKAAAHHAAAEGQVKAIELLIGADVPVSMPDGDGHTPIHYAIAHNHEDVVRLLLAAGAANVAYDSEDTLEWRCALHGSVAKDNETLARVLLEGAKGAAPDQNRSAVKEEINCQLYAATCHGKCNIIRLLLEFGADAHVTEVDDPPPLHLAAAAGHTDAIQLLLAKGADIAARDMSGDAAIHYAAVGGREHVVRLLLNAGIDVNTSGWNERTALAHALVYGQHAVVQTLVNAGADVAMADGDGDRPLHFAGFAGTDQIIDLLLDHGAAIDDLGDADRTALHVAAVNGNLEVISSLCRAGVAIDALDMNGNSALHLSAFQGHIEFTKRLLDAGANVSITGYDGRTPLHNAAAGGQPAVIQLLIEAGADPSTVDKNGDHTALHYAATKGHTEAFVVLLKVFQERGIDPLGRCQGGRTALEKAAAKGHAEIVTSLIESGVDVALYHKGSSPLHAAAAAGQADIAEILLSEGADATQLDSFGRSPLDWASLHPPMLTRLLKYCHEYHPTDPGRRTLALRESITRLATSALAKGESNFYALGKCLLYMNDTLAARVAFAQEVDATDQLDLQYRSVSCDICGNKPTVAGGRFVCHTCSDVDLCSECMDQYQQEGLRVRMCQGHQFLEVRPYDQEPLGSQTYDRNEFRNHWLESLIAAYAAP</sequence>
<keyword evidence="3" id="KW-0863">Zinc-finger</keyword>
<dbReference type="SUPFAM" id="SSF57850">
    <property type="entry name" value="RING/U-box"/>
    <property type="match status" value="1"/>
</dbReference>
<feature type="repeat" description="ANK" evidence="6">
    <location>
        <begin position="135"/>
        <end position="167"/>
    </location>
</feature>
<keyword evidence="9" id="KW-1185">Reference proteome</keyword>
<organism evidence="8 9">
    <name type="scientific">Petromyces alliaceus</name>
    <name type="common">Aspergillus alliaceus</name>
    <dbReference type="NCBI Taxonomy" id="209559"/>
    <lineage>
        <taxon>Eukaryota</taxon>
        <taxon>Fungi</taxon>
        <taxon>Dikarya</taxon>
        <taxon>Ascomycota</taxon>
        <taxon>Pezizomycotina</taxon>
        <taxon>Eurotiomycetes</taxon>
        <taxon>Eurotiomycetidae</taxon>
        <taxon>Eurotiales</taxon>
        <taxon>Aspergillaceae</taxon>
        <taxon>Aspergillus</taxon>
        <taxon>Aspergillus subgen. Circumdati</taxon>
    </lineage>
</organism>
<evidence type="ECO:0000256" key="2">
    <source>
        <dbReference type="ARBA" id="ARBA00022737"/>
    </source>
</evidence>
<evidence type="ECO:0000256" key="1">
    <source>
        <dbReference type="ARBA" id="ARBA00022723"/>
    </source>
</evidence>
<dbReference type="InterPro" id="IPR036770">
    <property type="entry name" value="Ankyrin_rpt-contain_sf"/>
</dbReference>
<dbReference type="PANTHER" id="PTHR24161">
    <property type="entry name" value="ANK_REP_REGION DOMAIN-CONTAINING PROTEIN-RELATED"/>
    <property type="match status" value="1"/>
</dbReference>
<feature type="repeat" description="ANK" evidence="6">
    <location>
        <begin position="168"/>
        <end position="200"/>
    </location>
</feature>
<dbReference type="GO" id="GO:0019706">
    <property type="term" value="F:protein-cysteine S-palmitoyltransferase activity"/>
    <property type="evidence" value="ECO:0007669"/>
    <property type="project" value="UniProtKB-EC"/>
</dbReference>
<feature type="repeat" description="ANK" evidence="6">
    <location>
        <begin position="310"/>
        <end position="342"/>
    </location>
</feature>
<name>A0A8H6A4C3_PETAA</name>
<feature type="repeat" description="ANK" evidence="6">
    <location>
        <begin position="546"/>
        <end position="578"/>
    </location>
</feature>
<dbReference type="SUPFAM" id="SSF48403">
    <property type="entry name" value="Ankyrin repeat"/>
    <property type="match status" value="2"/>
</dbReference>
<dbReference type="EMBL" id="SPNV01000177">
    <property type="protein sequence ID" value="KAF5859138.1"/>
    <property type="molecule type" value="Genomic_DNA"/>
</dbReference>
<dbReference type="Pfam" id="PF00569">
    <property type="entry name" value="ZZ"/>
    <property type="match status" value="1"/>
</dbReference>
<evidence type="ECO:0000256" key="5">
    <source>
        <dbReference type="ARBA" id="ARBA00023043"/>
    </source>
</evidence>
<dbReference type="InterPro" id="IPR000433">
    <property type="entry name" value="Znf_ZZ"/>
</dbReference>
<keyword evidence="2" id="KW-0677">Repeat</keyword>